<name>A0A0R3LLY3_9BRAD</name>
<protein>
    <submittedName>
        <fullName evidence="1">Uncharacterized protein</fullName>
    </submittedName>
</protein>
<comment type="caution">
    <text evidence="1">The sequence shown here is derived from an EMBL/GenBank/DDBJ whole genome shotgun (WGS) entry which is preliminary data.</text>
</comment>
<reference evidence="1 2" key="1">
    <citation type="submission" date="2014-03" db="EMBL/GenBank/DDBJ databases">
        <title>Bradyrhizobium valentinum sp. nov., isolated from effective nodules of Lupinus mariae-josephae, a lupine endemic of basic-lime soils in Eastern Spain.</title>
        <authorList>
            <person name="Duran D."/>
            <person name="Rey L."/>
            <person name="Navarro A."/>
            <person name="Busquets A."/>
            <person name="Imperial J."/>
            <person name="Ruiz-Argueso T."/>
        </authorList>
    </citation>
    <scope>NUCLEOTIDE SEQUENCE [LARGE SCALE GENOMIC DNA]</scope>
    <source>
        <strain evidence="1 2">LmjM3</strain>
    </source>
</reference>
<sequence length="127" mass="13680">MAGVRSTRVRRGIARSDLVVGQFDGDSLGGLENGTGREHIRRMENVHKCTSVLRPLIAEAKTNGIPLAENAINELVAVTPAPLQRDALESVRSVVKAHRDAAGSSSSQCDFADTVNDYIEKLVRSLV</sequence>
<keyword evidence="2" id="KW-1185">Reference proteome</keyword>
<accession>A0A0R3LLY3</accession>
<evidence type="ECO:0000313" key="1">
    <source>
        <dbReference type="EMBL" id="KRR06829.1"/>
    </source>
</evidence>
<evidence type="ECO:0000313" key="2">
    <source>
        <dbReference type="Proteomes" id="UP000051913"/>
    </source>
</evidence>
<dbReference type="EMBL" id="LLXX01000101">
    <property type="protein sequence ID" value="KRR06829.1"/>
    <property type="molecule type" value="Genomic_DNA"/>
</dbReference>
<dbReference type="Proteomes" id="UP000051913">
    <property type="component" value="Unassembled WGS sequence"/>
</dbReference>
<proteinExistence type="predicted"/>
<dbReference type="AlphaFoldDB" id="A0A0R3LLY3"/>
<gene>
    <name evidence="1" type="ORF">CP49_01615</name>
</gene>
<organism evidence="1 2">
    <name type="scientific">Bradyrhizobium valentinum</name>
    <dbReference type="NCBI Taxonomy" id="1518501"/>
    <lineage>
        <taxon>Bacteria</taxon>
        <taxon>Pseudomonadati</taxon>
        <taxon>Pseudomonadota</taxon>
        <taxon>Alphaproteobacteria</taxon>
        <taxon>Hyphomicrobiales</taxon>
        <taxon>Nitrobacteraceae</taxon>
        <taxon>Bradyrhizobium</taxon>
    </lineage>
</organism>